<accession>A0A1I4SLU8</accession>
<name>A0A1I4SLU8_9GAMM</name>
<dbReference type="OrthoDB" id="6168720at2"/>
<keyword evidence="2" id="KW-1185">Reference proteome</keyword>
<dbReference type="RefSeq" id="WP_093476508.1">
    <property type="nucleotide sequence ID" value="NZ_FOUI01000010.1"/>
</dbReference>
<evidence type="ECO:0000313" key="1">
    <source>
        <dbReference type="EMBL" id="SFM65405.1"/>
    </source>
</evidence>
<gene>
    <name evidence="1" type="ORF">SAMN05216217_110109</name>
</gene>
<sequence length="102" mass="11338">MKIVETQNVPITTDVLCDVCGTSTTKPGTPAQFGVLSAHWGYGSQHDGERYEVHLCEGCFFSTLSGLGRQRMVEHLFDEESDQAIKPDAPFGLVEHDNYFKD</sequence>
<proteinExistence type="predicted"/>
<organism evidence="1 2">
    <name type="scientific">Halopseudomonas yangmingensis</name>
    <dbReference type="NCBI Taxonomy" id="1720063"/>
    <lineage>
        <taxon>Bacteria</taxon>
        <taxon>Pseudomonadati</taxon>
        <taxon>Pseudomonadota</taxon>
        <taxon>Gammaproteobacteria</taxon>
        <taxon>Pseudomonadales</taxon>
        <taxon>Pseudomonadaceae</taxon>
        <taxon>Halopseudomonas</taxon>
    </lineage>
</organism>
<evidence type="ECO:0000313" key="2">
    <source>
        <dbReference type="Proteomes" id="UP000243629"/>
    </source>
</evidence>
<protein>
    <submittedName>
        <fullName evidence="1">Uncharacterized protein</fullName>
    </submittedName>
</protein>
<dbReference type="EMBL" id="FOUI01000010">
    <property type="protein sequence ID" value="SFM65405.1"/>
    <property type="molecule type" value="Genomic_DNA"/>
</dbReference>
<dbReference type="Proteomes" id="UP000243629">
    <property type="component" value="Unassembled WGS sequence"/>
</dbReference>
<dbReference type="AlphaFoldDB" id="A0A1I4SLU8"/>
<reference evidence="2" key="1">
    <citation type="submission" date="2016-10" db="EMBL/GenBank/DDBJ databases">
        <authorList>
            <person name="Varghese N."/>
            <person name="Submissions S."/>
        </authorList>
    </citation>
    <scope>NUCLEOTIDE SEQUENCE [LARGE SCALE GENOMIC DNA]</scope>
    <source>
        <strain evidence="2">DSM 24213</strain>
    </source>
</reference>